<dbReference type="PANTHER" id="PTHR33244">
    <property type="entry name" value="INTEGRASE CATALYTIC DOMAIN-CONTAINING PROTEIN-RELATED"/>
    <property type="match status" value="1"/>
</dbReference>
<evidence type="ECO:0000313" key="1">
    <source>
        <dbReference type="EMBL" id="KAK3917472.1"/>
    </source>
</evidence>
<accession>A0AAE1H9T8</accession>
<keyword evidence="2" id="KW-1185">Reference proteome</keyword>
<comment type="caution">
    <text evidence="1">The sequence shown here is derived from an EMBL/GenBank/DDBJ whole genome shotgun (WGS) entry which is preliminary data.</text>
</comment>
<dbReference type="PANTHER" id="PTHR33244:SF3">
    <property type="entry name" value="PEPTIDASE A2 DOMAIN-CONTAINING PROTEIN"/>
    <property type="match status" value="1"/>
</dbReference>
<dbReference type="Proteomes" id="UP001219518">
    <property type="component" value="Unassembled WGS sequence"/>
</dbReference>
<dbReference type="EMBL" id="JAHWGI010000727">
    <property type="protein sequence ID" value="KAK3917472.1"/>
    <property type="molecule type" value="Genomic_DNA"/>
</dbReference>
<dbReference type="AlphaFoldDB" id="A0AAE1H9T8"/>
<reference evidence="1" key="2">
    <citation type="journal article" date="2023" name="BMC Genomics">
        <title>Pest status, molecular evolution, and epigenetic factors derived from the genome assembly of Frankliniella fusca, a thysanopteran phytovirus vector.</title>
        <authorList>
            <person name="Catto M.A."/>
            <person name="Labadie P.E."/>
            <person name="Jacobson A.L."/>
            <person name="Kennedy G.G."/>
            <person name="Srinivasan R."/>
            <person name="Hunt B.G."/>
        </authorList>
    </citation>
    <scope>NUCLEOTIDE SEQUENCE</scope>
    <source>
        <strain evidence="1">PL_HMW_Pooled</strain>
    </source>
</reference>
<name>A0AAE1H9T8_9NEOP</name>
<reference evidence="1" key="1">
    <citation type="submission" date="2021-07" db="EMBL/GenBank/DDBJ databases">
        <authorList>
            <person name="Catto M.A."/>
            <person name="Jacobson A."/>
            <person name="Kennedy G."/>
            <person name="Labadie P."/>
            <person name="Hunt B.G."/>
            <person name="Srinivasan R."/>
        </authorList>
    </citation>
    <scope>NUCLEOTIDE SEQUENCE</scope>
    <source>
        <strain evidence="1">PL_HMW_Pooled</strain>
        <tissue evidence="1">Head</tissue>
    </source>
</reference>
<protein>
    <submittedName>
        <fullName evidence="1">Adenylyl cyclase-associated protein</fullName>
    </submittedName>
</protein>
<proteinExistence type="predicted"/>
<organism evidence="1 2">
    <name type="scientific">Frankliniella fusca</name>
    <dbReference type="NCBI Taxonomy" id="407009"/>
    <lineage>
        <taxon>Eukaryota</taxon>
        <taxon>Metazoa</taxon>
        <taxon>Ecdysozoa</taxon>
        <taxon>Arthropoda</taxon>
        <taxon>Hexapoda</taxon>
        <taxon>Insecta</taxon>
        <taxon>Pterygota</taxon>
        <taxon>Neoptera</taxon>
        <taxon>Paraneoptera</taxon>
        <taxon>Thysanoptera</taxon>
        <taxon>Terebrantia</taxon>
        <taxon>Thripoidea</taxon>
        <taxon>Thripidae</taxon>
        <taxon>Frankliniella</taxon>
    </lineage>
</organism>
<evidence type="ECO:0000313" key="2">
    <source>
        <dbReference type="Proteomes" id="UP001219518"/>
    </source>
</evidence>
<sequence>MPQKTVRQLRTTLPVLTSRLKPSVVPRYVTKLTQKSKNAKKNYDRTASFEEQQFSPSDYVFIKNPITCKWEPGIIVDSCEEPRSYLVKTNFSNNVIRSNSTFLKPRNVYAPISTPVYLLPDRATNNVQIPNNEQPVNNQNVIPLQQVNQD</sequence>
<gene>
    <name evidence="1" type="ORF">KUF71_026167</name>
</gene>